<feature type="transmembrane region" description="Helical" evidence="1">
    <location>
        <begin position="346"/>
        <end position="363"/>
    </location>
</feature>
<keyword evidence="1" id="KW-1133">Transmembrane helix</keyword>
<proteinExistence type="predicted"/>
<sequence length="863" mass="99798">MQKKRSLIFLIICSLVVATLGHLFFITEWFQDRYMVGPNDGLQQMVTFKKLLYEQYSTGNFFYSYQFGLGGGTYSQLAFYFSTSFMFMLTAAFVYLLQSVQLIGPADTLFWANAAVFVSIVRLAIIIIITTYVFRYMKCNWMPAFTGAAIYGLSAIYFRHVTYWEFFADAMLWVPLLVFAVEKIIREAQGGWFIIAVAVTLFNNFYFAYVNLIFILIYIMLRWKIQLVENETNRLRQLKMYFFSGILGLGISAISFVPAVYGYLNNHRPPYSQQVPLFNWDNILFNSRFVIVPALFLILLFVFSLYKNRTFRLFAALSIIFILLHFTPLVASAFNGFSAPQYRWEYLLSFTIGGCVAFGLKYIDEISKKQLTIASIVVTIAYLFTVFLDKKISITSDLSFAVLTMVLITIFLLFMFIWGKNRVRLILLYTGFLIIPIVFANVFQYGLSVPGKVDEVSKNHLRSEDYNGEEQRQIIQQIKDRDNNPFYRIDWKVGSFNNTPIVQNFNGMSVYGSILNKHLLYFYLYDLNIDMGRESVSRYATLGNRANLYSLLQGKYMIIEKDNNSPIPYGFNKIIESENYIVFQNNNILPFARTAKMLFSEQEMKHTSVLAREYAMLEGAIVPNKNNTAAIPKEQNIIDTATLETVDASYNDNKLSVTDDKGGIDIIVDEIHPDTKDFYIRFHLENLAADQGFTLKVNDYKTTRKSNQSVYKTYDDNLTIRVSKADKVKIRLPKGDYILKDIALYQEDYSKLEQAKRQATETKKINWSDNRITITYNNQNNDNLMILPIPYEKGWEVKVNEETQAVKKVNYAFVGFPIEKGINHIKLDYYPPYFRTTLVITLISLILSVVSWRRARGTGPLSR</sequence>
<feature type="transmembrane region" description="Helical" evidence="1">
    <location>
        <begin position="109"/>
        <end position="134"/>
    </location>
</feature>
<organism evidence="2 3">
    <name type="scientific">Virgibacillus subterraneus</name>
    <dbReference type="NCBI Taxonomy" id="621109"/>
    <lineage>
        <taxon>Bacteria</taxon>
        <taxon>Bacillati</taxon>
        <taxon>Bacillota</taxon>
        <taxon>Bacilli</taxon>
        <taxon>Bacillales</taxon>
        <taxon>Bacillaceae</taxon>
        <taxon>Virgibacillus</taxon>
    </lineage>
</organism>
<feature type="transmembrane region" description="Helical" evidence="1">
    <location>
        <begin position="426"/>
        <end position="447"/>
    </location>
</feature>
<feature type="transmembrane region" description="Helical" evidence="1">
    <location>
        <begin position="370"/>
        <end position="388"/>
    </location>
</feature>
<dbReference type="PANTHER" id="PTHR38454:SF1">
    <property type="entry name" value="INTEGRAL MEMBRANE PROTEIN"/>
    <property type="match status" value="1"/>
</dbReference>
<keyword evidence="1" id="KW-0472">Membrane</keyword>
<feature type="transmembrane region" description="Helical" evidence="1">
    <location>
        <begin position="400"/>
        <end position="419"/>
    </location>
</feature>
<feature type="transmembrane region" description="Helical" evidence="1">
    <location>
        <begin position="833"/>
        <end position="852"/>
    </location>
</feature>
<accession>A0A1H9AVT5</accession>
<feature type="transmembrane region" description="Helical" evidence="1">
    <location>
        <begin position="166"/>
        <end position="185"/>
    </location>
</feature>
<evidence type="ECO:0000313" key="2">
    <source>
        <dbReference type="EMBL" id="SEP80645.1"/>
    </source>
</evidence>
<feature type="transmembrane region" description="Helical" evidence="1">
    <location>
        <begin position="191"/>
        <end position="219"/>
    </location>
</feature>
<name>A0A1H9AVT5_9BACI</name>
<keyword evidence="3" id="KW-1185">Reference proteome</keyword>
<dbReference type="EMBL" id="FOEH01000001">
    <property type="protein sequence ID" value="SEP80645.1"/>
    <property type="molecule type" value="Genomic_DNA"/>
</dbReference>
<gene>
    <name evidence="2" type="ORF">SAMN05216232_0945</name>
</gene>
<dbReference type="Pfam" id="PF09586">
    <property type="entry name" value="YfhO"/>
    <property type="match status" value="1"/>
</dbReference>
<feature type="transmembrane region" description="Helical" evidence="1">
    <location>
        <begin position="140"/>
        <end position="159"/>
    </location>
</feature>
<dbReference type="PANTHER" id="PTHR38454">
    <property type="entry name" value="INTEGRAL MEMBRANE PROTEIN-RELATED"/>
    <property type="match status" value="1"/>
</dbReference>
<feature type="transmembrane region" description="Helical" evidence="1">
    <location>
        <begin position="77"/>
        <end position="97"/>
    </location>
</feature>
<keyword evidence="1" id="KW-0812">Transmembrane</keyword>
<comment type="caution">
    <text evidence="2">The sequence shown here is derived from an EMBL/GenBank/DDBJ whole genome shotgun (WGS) entry which is preliminary data.</text>
</comment>
<reference evidence="2 3" key="1">
    <citation type="submission" date="2016-10" db="EMBL/GenBank/DDBJ databases">
        <authorList>
            <person name="Varghese N."/>
            <person name="Submissions S."/>
        </authorList>
    </citation>
    <scope>NUCLEOTIDE SEQUENCE [LARGE SCALE GENOMIC DNA]</scope>
    <source>
        <strain evidence="2 3">CGMCC 1.7734</strain>
    </source>
</reference>
<feature type="transmembrane region" description="Helical" evidence="1">
    <location>
        <begin position="313"/>
        <end position="334"/>
    </location>
</feature>
<feature type="transmembrane region" description="Helical" evidence="1">
    <location>
        <begin position="240"/>
        <end position="263"/>
    </location>
</feature>
<dbReference type="Proteomes" id="UP000198733">
    <property type="component" value="Unassembled WGS sequence"/>
</dbReference>
<feature type="transmembrane region" description="Helical" evidence="1">
    <location>
        <begin position="283"/>
        <end position="306"/>
    </location>
</feature>
<feature type="transmembrane region" description="Helical" evidence="1">
    <location>
        <begin position="7"/>
        <end position="26"/>
    </location>
</feature>
<dbReference type="InterPro" id="IPR018580">
    <property type="entry name" value="Uncharacterised_YfhO"/>
</dbReference>
<dbReference type="RefSeq" id="WP_092502627.1">
    <property type="nucleotide sequence ID" value="NZ_FOEH01000001.1"/>
</dbReference>
<protein>
    <submittedName>
        <fullName evidence="2">Uncharacterized membrane protein YfhO</fullName>
    </submittedName>
</protein>
<evidence type="ECO:0000256" key="1">
    <source>
        <dbReference type="SAM" id="Phobius"/>
    </source>
</evidence>
<evidence type="ECO:0000313" key="3">
    <source>
        <dbReference type="Proteomes" id="UP000198733"/>
    </source>
</evidence>